<dbReference type="Proteomes" id="UP000503251">
    <property type="component" value="Chromosome"/>
</dbReference>
<gene>
    <name evidence="3" type="ORF">DQK91_11745</name>
    <name evidence="2" type="ORF">E8L03_02335</name>
</gene>
<feature type="transmembrane region" description="Helical" evidence="1">
    <location>
        <begin position="60"/>
        <end position="90"/>
    </location>
</feature>
<feature type="transmembrane region" description="Helical" evidence="1">
    <location>
        <begin position="127"/>
        <end position="145"/>
    </location>
</feature>
<evidence type="ECO:0000313" key="3">
    <source>
        <dbReference type="EMBL" id="TVM33336.1"/>
    </source>
</evidence>
<keyword evidence="1" id="KW-1133">Transmembrane helix</keyword>
<reference evidence="3 4" key="1">
    <citation type="submission" date="2018-06" db="EMBL/GenBank/DDBJ databases">
        <title>Complete genome of Desulfovibrio marinus P48SEP.</title>
        <authorList>
            <person name="Crispim J.S."/>
            <person name="Vidigal P.M.P."/>
            <person name="Silva L.C.F."/>
            <person name="Araujo L.C."/>
            <person name="Laguardia C.N."/>
            <person name="Dias R.S."/>
            <person name="Sousa M.P."/>
            <person name="Paula S.O."/>
            <person name="Silva C."/>
        </authorList>
    </citation>
    <scope>NUCLEOTIDE SEQUENCE [LARGE SCALE GENOMIC DNA]</scope>
    <source>
        <strain evidence="3 4">P48SEP</strain>
    </source>
</reference>
<organism evidence="3 4">
    <name type="scientific">Oceanidesulfovibrio marinus</name>
    <dbReference type="NCBI Taxonomy" id="370038"/>
    <lineage>
        <taxon>Bacteria</taxon>
        <taxon>Pseudomonadati</taxon>
        <taxon>Thermodesulfobacteriota</taxon>
        <taxon>Desulfovibrionia</taxon>
        <taxon>Desulfovibrionales</taxon>
        <taxon>Desulfovibrionaceae</taxon>
        <taxon>Oceanidesulfovibrio</taxon>
    </lineage>
</organism>
<evidence type="ECO:0008006" key="6">
    <source>
        <dbReference type="Google" id="ProtNLM"/>
    </source>
</evidence>
<dbReference type="InterPro" id="IPR007404">
    <property type="entry name" value="YdjM-like"/>
</dbReference>
<keyword evidence="5" id="KW-1185">Reference proteome</keyword>
<evidence type="ECO:0000313" key="2">
    <source>
        <dbReference type="EMBL" id="QJT07836.1"/>
    </source>
</evidence>
<dbReference type="EMBL" id="QMIF01000007">
    <property type="protein sequence ID" value="TVM33336.1"/>
    <property type="molecule type" value="Genomic_DNA"/>
</dbReference>
<feature type="transmembrane region" description="Helical" evidence="1">
    <location>
        <begin position="32"/>
        <end position="48"/>
    </location>
</feature>
<reference evidence="2 5" key="2">
    <citation type="submission" date="2019-04" db="EMBL/GenBank/DDBJ databases">
        <title>Isolation and culture of sulfate reducing bacteria from the cold seep of the South China Sea.</title>
        <authorList>
            <person name="Sun C."/>
            <person name="Liu R."/>
        </authorList>
    </citation>
    <scope>NUCLEOTIDE SEQUENCE [LARGE SCALE GENOMIC DNA]</scope>
    <source>
        <strain evidence="2 5">CS1</strain>
    </source>
</reference>
<dbReference type="AlphaFoldDB" id="A0A6P1ZI68"/>
<evidence type="ECO:0000256" key="1">
    <source>
        <dbReference type="SAM" id="Phobius"/>
    </source>
</evidence>
<dbReference type="EMBL" id="CP039543">
    <property type="protein sequence ID" value="QJT07836.1"/>
    <property type="molecule type" value="Genomic_DNA"/>
</dbReference>
<dbReference type="OrthoDB" id="5471444at2"/>
<sequence length="149" mass="15859">MPGYKVHLTGGAVLAAGAFTGAFFLGLYKPDLFSGAALLATACLAALFPDVDTSSKGRGLFYGILAVVDIGLMIMGQWQWAAVVGLVAMLPALDNHRGWTHTWWAMLLVPAVILGAAHFALHPSVRVLLPFYGAAVVGYFSHLALDREF</sequence>
<protein>
    <recommendedName>
        <fullName evidence="6">LexA-binding, inner membrane-associated hydrolase</fullName>
    </recommendedName>
</protein>
<dbReference type="Pfam" id="PF04307">
    <property type="entry name" value="YdjM"/>
    <property type="match status" value="1"/>
</dbReference>
<keyword evidence="1" id="KW-0812">Transmembrane</keyword>
<evidence type="ECO:0000313" key="4">
    <source>
        <dbReference type="Proteomes" id="UP000434052"/>
    </source>
</evidence>
<proteinExistence type="predicted"/>
<dbReference type="RefSeq" id="WP_144305558.1">
    <property type="nucleotide sequence ID" value="NZ_CP039543.1"/>
</dbReference>
<name>A0A6P1ZI68_9BACT</name>
<evidence type="ECO:0000313" key="5">
    <source>
        <dbReference type="Proteomes" id="UP000503251"/>
    </source>
</evidence>
<feature type="transmembrane region" description="Helical" evidence="1">
    <location>
        <begin position="102"/>
        <end position="121"/>
    </location>
</feature>
<feature type="transmembrane region" description="Helical" evidence="1">
    <location>
        <begin position="6"/>
        <end position="25"/>
    </location>
</feature>
<accession>A0A6P1ZI68</accession>
<dbReference type="Proteomes" id="UP000434052">
    <property type="component" value="Unassembled WGS sequence"/>
</dbReference>
<keyword evidence="1" id="KW-0472">Membrane</keyword>